<keyword evidence="5" id="KW-0732">Signal</keyword>
<dbReference type="Pfam" id="PF00753">
    <property type="entry name" value="Lactamase_B"/>
    <property type="match status" value="1"/>
</dbReference>
<dbReference type="GO" id="GO:0016787">
    <property type="term" value="F:hydrolase activity"/>
    <property type="evidence" value="ECO:0007669"/>
    <property type="project" value="UniProtKB-KW"/>
</dbReference>
<proteinExistence type="inferred from homology"/>
<evidence type="ECO:0000256" key="5">
    <source>
        <dbReference type="SAM" id="SignalP"/>
    </source>
</evidence>
<comment type="similarity">
    <text evidence="1">Belongs to the metallo-beta-lactamase superfamily.</text>
</comment>
<dbReference type="AlphaFoldDB" id="A0A4V3AAL7"/>
<dbReference type="OrthoDB" id="9773738at2"/>
<dbReference type="Gene3D" id="3.60.15.10">
    <property type="entry name" value="Ribonuclease Z/Hydroxyacylglutathione hydrolase-like"/>
    <property type="match status" value="1"/>
</dbReference>
<comment type="caution">
    <text evidence="7">The sequence shown here is derived from an EMBL/GenBank/DDBJ whole genome shotgun (WGS) entry which is preliminary data.</text>
</comment>
<reference evidence="7 8" key="1">
    <citation type="journal article" date="2016" name="J. Microbiol.">
        <title>Dankookia rubra gen. nov., sp. nov., an alphaproteobacterium isolated from sediment of a shallow stream.</title>
        <authorList>
            <person name="Kim W.H."/>
            <person name="Kim D.H."/>
            <person name="Kang K."/>
            <person name="Ahn T.Y."/>
        </authorList>
    </citation>
    <scope>NUCLEOTIDE SEQUENCE [LARGE SCALE GENOMIC DNA]</scope>
    <source>
        <strain evidence="7 8">JCM30602</strain>
    </source>
</reference>
<feature type="signal peptide" evidence="5">
    <location>
        <begin position="1"/>
        <end position="37"/>
    </location>
</feature>
<organism evidence="7 8">
    <name type="scientific">Dankookia rubra</name>
    <dbReference type="NCBI Taxonomy" id="1442381"/>
    <lineage>
        <taxon>Bacteria</taxon>
        <taxon>Pseudomonadati</taxon>
        <taxon>Pseudomonadota</taxon>
        <taxon>Alphaproteobacteria</taxon>
        <taxon>Acetobacterales</taxon>
        <taxon>Roseomonadaceae</taxon>
        <taxon>Dankookia</taxon>
    </lineage>
</organism>
<dbReference type="PANTHER" id="PTHR42978">
    <property type="entry name" value="QUORUM-QUENCHING LACTONASE YTNP-RELATED-RELATED"/>
    <property type="match status" value="1"/>
</dbReference>
<dbReference type="PANTHER" id="PTHR42978:SF6">
    <property type="entry name" value="QUORUM-QUENCHING LACTONASE YTNP-RELATED"/>
    <property type="match status" value="1"/>
</dbReference>
<feature type="chain" id="PRO_5020427267" evidence="5">
    <location>
        <begin position="38"/>
        <end position="331"/>
    </location>
</feature>
<evidence type="ECO:0000313" key="7">
    <source>
        <dbReference type="EMBL" id="TDH63855.1"/>
    </source>
</evidence>
<dbReference type="CDD" id="cd07720">
    <property type="entry name" value="OPHC2-like_MBL-fold"/>
    <property type="match status" value="1"/>
</dbReference>
<keyword evidence="8" id="KW-1185">Reference proteome</keyword>
<feature type="domain" description="Metallo-beta-lactamase" evidence="6">
    <location>
        <begin position="100"/>
        <end position="304"/>
    </location>
</feature>
<dbReference type="EMBL" id="SMSJ01000003">
    <property type="protein sequence ID" value="TDH63855.1"/>
    <property type="molecule type" value="Genomic_DNA"/>
</dbReference>
<gene>
    <name evidence="7" type="ORF">E2C06_03165</name>
</gene>
<evidence type="ECO:0000259" key="6">
    <source>
        <dbReference type="SMART" id="SM00849"/>
    </source>
</evidence>
<dbReference type="InterPro" id="IPR036866">
    <property type="entry name" value="RibonucZ/Hydroxyglut_hydro"/>
</dbReference>
<name>A0A4V3AAL7_9PROT</name>
<dbReference type="Proteomes" id="UP000295096">
    <property type="component" value="Unassembled WGS sequence"/>
</dbReference>
<dbReference type="InterPro" id="IPR006311">
    <property type="entry name" value="TAT_signal"/>
</dbReference>
<evidence type="ECO:0000256" key="1">
    <source>
        <dbReference type="ARBA" id="ARBA00007749"/>
    </source>
</evidence>
<evidence type="ECO:0000256" key="3">
    <source>
        <dbReference type="ARBA" id="ARBA00022801"/>
    </source>
</evidence>
<keyword evidence="4" id="KW-0862">Zinc</keyword>
<evidence type="ECO:0000256" key="2">
    <source>
        <dbReference type="ARBA" id="ARBA00022723"/>
    </source>
</evidence>
<dbReference type="PROSITE" id="PS51318">
    <property type="entry name" value="TAT"/>
    <property type="match status" value="1"/>
</dbReference>
<dbReference type="GO" id="GO:0046872">
    <property type="term" value="F:metal ion binding"/>
    <property type="evidence" value="ECO:0007669"/>
    <property type="project" value="UniProtKB-KW"/>
</dbReference>
<evidence type="ECO:0000313" key="8">
    <source>
        <dbReference type="Proteomes" id="UP000295096"/>
    </source>
</evidence>
<dbReference type="InterPro" id="IPR001279">
    <property type="entry name" value="Metallo-B-lactamas"/>
</dbReference>
<dbReference type="InterPro" id="IPR051013">
    <property type="entry name" value="MBL_superfamily_lactonases"/>
</dbReference>
<dbReference type="SUPFAM" id="SSF56281">
    <property type="entry name" value="Metallo-hydrolase/oxidoreductase"/>
    <property type="match status" value="1"/>
</dbReference>
<keyword evidence="3 7" id="KW-0378">Hydrolase</keyword>
<keyword evidence="2" id="KW-0479">Metal-binding</keyword>
<sequence>MSATRQGAPPPMPSRRHLLAGAAALAAAPAAAPLARAAAPPMGRQVASLYRVRIGEIEVTAVGDGTINLPPAVFGDANLAEARRLLAEARLPAEGAVPCAVNTFLVNAGGRLALIDTGSGEALGPTMGQMPANLAAMAITPALIDTILLTHLHRDHAGGLCDRAGRALFPAAELVIPKAEAAFWFEEANIGRVPQGSRGGFAYARQVASAYQGRIRRLPGGASPVAGVTSIDAFGHTPGHTLYRIASGADQLLVFGDMVHIPALQSRHPEWGISFDVDPAAAVATRRRVLDMCAADRLPVAGMHMDFPGLGQVRREAGGYTLLPAPWRPIL</sequence>
<evidence type="ECO:0000256" key="4">
    <source>
        <dbReference type="ARBA" id="ARBA00022833"/>
    </source>
</evidence>
<accession>A0A4V3AAL7</accession>
<protein>
    <submittedName>
        <fullName evidence="7">MBL fold metallo-hydrolase</fullName>
    </submittedName>
</protein>
<dbReference type="SMART" id="SM00849">
    <property type="entry name" value="Lactamase_B"/>
    <property type="match status" value="1"/>
</dbReference>